<protein>
    <submittedName>
        <fullName evidence="2">Uncharacterized protein</fullName>
    </submittedName>
</protein>
<dbReference type="VEuPathDB" id="FungiDB:PPTG_23351"/>
<proteinExistence type="predicted"/>
<dbReference type="Proteomes" id="UP000018817">
    <property type="component" value="Unassembled WGS sequence"/>
</dbReference>
<gene>
    <name evidence="2" type="ORF">PPTG_23351</name>
</gene>
<organism evidence="2 3">
    <name type="scientific">Phytophthora nicotianae (strain INRA-310)</name>
    <name type="common">Phytophthora parasitica</name>
    <dbReference type="NCBI Taxonomy" id="761204"/>
    <lineage>
        <taxon>Eukaryota</taxon>
        <taxon>Sar</taxon>
        <taxon>Stramenopiles</taxon>
        <taxon>Oomycota</taxon>
        <taxon>Peronosporomycetes</taxon>
        <taxon>Peronosporales</taxon>
        <taxon>Peronosporaceae</taxon>
        <taxon>Phytophthora</taxon>
    </lineage>
</organism>
<dbReference type="OMA" id="CIVFLRN"/>
<name>W2PZE3_PHYN3</name>
<reference evidence="3" key="1">
    <citation type="submission" date="2011-12" db="EMBL/GenBank/DDBJ databases">
        <authorList>
            <consortium name="The Broad Institute Genome Sequencing Platform"/>
            <person name="Russ C."/>
            <person name="Tyler B."/>
            <person name="Panabieres F."/>
            <person name="Shan W."/>
            <person name="Tripathy S."/>
            <person name="Grunwald N."/>
            <person name="Machado M."/>
            <person name="Young S.K."/>
            <person name="Zeng Q."/>
            <person name="Gargeya S."/>
            <person name="Fitzgerald M."/>
            <person name="Haas B."/>
            <person name="Abouelleil A."/>
            <person name="Alvarado L."/>
            <person name="Arachchi H.M."/>
            <person name="Berlin A."/>
            <person name="Chapman S.B."/>
            <person name="Gearin G."/>
            <person name="Goldberg J."/>
            <person name="Griggs A."/>
            <person name="Gujja S."/>
            <person name="Hansen M."/>
            <person name="Heiman D."/>
            <person name="Howarth C."/>
            <person name="Larimer J."/>
            <person name="Lui A."/>
            <person name="MacDonald P.J.P."/>
            <person name="McCowen C."/>
            <person name="Montmayeur A."/>
            <person name="Murphy C."/>
            <person name="Neiman D."/>
            <person name="Pearson M."/>
            <person name="Priest M."/>
            <person name="Roberts A."/>
            <person name="Saif S."/>
            <person name="Shea T."/>
            <person name="Sisk P."/>
            <person name="Stolte C."/>
            <person name="Sykes S."/>
            <person name="Wortman J."/>
            <person name="Nusbaum C."/>
            <person name="Birren B."/>
        </authorList>
    </citation>
    <scope>NUCLEOTIDE SEQUENCE [LARGE SCALE GENOMIC DNA]</scope>
    <source>
        <strain evidence="3">INRA-310</strain>
    </source>
</reference>
<reference evidence="2 3" key="2">
    <citation type="submission" date="2013-11" db="EMBL/GenBank/DDBJ databases">
        <title>The Genome Sequence of Phytophthora parasitica INRA-310.</title>
        <authorList>
            <consortium name="The Broad Institute Genomics Platform"/>
            <person name="Russ C."/>
            <person name="Tyler B."/>
            <person name="Panabieres F."/>
            <person name="Shan W."/>
            <person name="Tripathy S."/>
            <person name="Grunwald N."/>
            <person name="Machado M."/>
            <person name="Johnson C.S."/>
            <person name="Arredondo F."/>
            <person name="Hong C."/>
            <person name="Coffey M."/>
            <person name="Young S.K."/>
            <person name="Zeng Q."/>
            <person name="Gargeya S."/>
            <person name="Fitzgerald M."/>
            <person name="Abouelleil A."/>
            <person name="Alvarado L."/>
            <person name="Chapman S.B."/>
            <person name="Gainer-Dewar J."/>
            <person name="Goldberg J."/>
            <person name="Griggs A."/>
            <person name="Gujja S."/>
            <person name="Hansen M."/>
            <person name="Howarth C."/>
            <person name="Imamovic A."/>
            <person name="Ireland A."/>
            <person name="Larimer J."/>
            <person name="McCowan C."/>
            <person name="Murphy C."/>
            <person name="Pearson M."/>
            <person name="Poon T.W."/>
            <person name="Priest M."/>
            <person name="Roberts A."/>
            <person name="Saif S."/>
            <person name="Shea T."/>
            <person name="Sykes S."/>
            <person name="Wortman J."/>
            <person name="Nusbaum C."/>
            <person name="Birren B."/>
        </authorList>
    </citation>
    <scope>NUCLEOTIDE SEQUENCE [LARGE SCALE GENOMIC DNA]</scope>
    <source>
        <strain evidence="2 3">INRA-310</strain>
    </source>
</reference>
<accession>W2PZE3</accession>
<dbReference type="OrthoDB" id="10418416at2759"/>
<dbReference type="GeneID" id="20191950"/>
<dbReference type="RefSeq" id="XP_008908267.1">
    <property type="nucleotide sequence ID" value="XM_008910019.1"/>
</dbReference>
<sequence length="105" mass="11938">MRCALISSGGRPMTRCRRERGAPSAPKHASVRQRRQDADCQKSIRAVCPSCVRCLVLQVPHWLSDVTMIEWTTLHVAPQDRRHGCRQTGPACIVFLRNRDRCQIS</sequence>
<dbReference type="AlphaFoldDB" id="W2PZE3"/>
<dbReference type="EMBL" id="KI669596">
    <property type="protein sequence ID" value="ETN06298.1"/>
    <property type="molecule type" value="Genomic_DNA"/>
</dbReference>
<feature type="region of interest" description="Disordered" evidence="1">
    <location>
        <begin position="5"/>
        <end position="38"/>
    </location>
</feature>
<evidence type="ECO:0000256" key="1">
    <source>
        <dbReference type="SAM" id="MobiDB-lite"/>
    </source>
</evidence>
<evidence type="ECO:0000313" key="2">
    <source>
        <dbReference type="EMBL" id="ETN06298.1"/>
    </source>
</evidence>
<evidence type="ECO:0000313" key="3">
    <source>
        <dbReference type="Proteomes" id="UP000018817"/>
    </source>
</evidence>